<evidence type="ECO:0000259" key="3">
    <source>
        <dbReference type="Pfam" id="PF13439"/>
    </source>
</evidence>
<dbReference type="FunFam" id="3.40.50.2000:FF:000119">
    <property type="entry name" value="Glycosyl transferase group 1"/>
    <property type="match status" value="1"/>
</dbReference>
<feature type="domain" description="Glycosyltransferase subfamily 4-like N-terminal" evidence="3">
    <location>
        <begin position="16"/>
        <end position="185"/>
    </location>
</feature>
<evidence type="ECO:0000256" key="1">
    <source>
        <dbReference type="ARBA" id="ARBA00022679"/>
    </source>
</evidence>
<dbReference type="PANTHER" id="PTHR46401:SF2">
    <property type="entry name" value="GLYCOSYLTRANSFERASE WBBK-RELATED"/>
    <property type="match status" value="1"/>
</dbReference>
<evidence type="ECO:0000313" key="5">
    <source>
        <dbReference type="Proteomes" id="UP000220922"/>
    </source>
</evidence>
<dbReference type="Proteomes" id="UP000220922">
    <property type="component" value="Unassembled WGS sequence"/>
</dbReference>
<dbReference type="Pfam" id="PF00534">
    <property type="entry name" value="Glycos_transf_1"/>
    <property type="match status" value="1"/>
</dbReference>
<proteinExistence type="predicted"/>
<dbReference type="GO" id="GO:0009103">
    <property type="term" value="P:lipopolysaccharide biosynthetic process"/>
    <property type="evidence" value="ECO:0007669"/>
    <property type="project" value="TreeGrafter"/>
</dbReference>
<accession>A0A2H3KS51</accession>
<dbReference type="InterPro" id="IPR001296">
    <property type="entry name" value="Glyco_trans_1"/>
</dbReference>
<dbReference type="EMBL" id="LYXE01000185">
    <property type="protein sequence ID" value="PDV96662.1"/>
    <property type="molecule type" value="Genomic_DNA"/>
</dbReference>
<sequence length="385" mass="42125">MIIGVDYTAAVWQGAGIGRYTRELIRATVKQTTGVQFKLLYAAGGLPPDASYLAELQSLCRAYPHVRAHPIPLTPRLLTILWQRLHVPLYAEWLVGPIDLLHAPDFVLPPTRARTLVTVHDLTFLVYPECAEAGLRRYLTRAVPRALRRADLVLVDSQATAVDLERLLGVSGPQVRLLYPGVDPRFRPLPQAELASVRAALGLPARFLLFVGTLEPRKNLVRLVEAFAQAELPPAMNLVIAGRRGWLYEEVFAAVERCSVTMRVHFVDFVADETLPAVYNLAEAFVYPSLYEGFGLPALEALACGVPVVTADGSSLPEVVGDAAVLVDPLSVASIAEGIQQALQQATLLRRKGPAQAHQFTWEASAQTLRTCYAELGARRRIATG</sequence>
<name>A0A2H3KS51_9CHLR</name>
<dbReference type="AlphaFoldDB" id="A0A2H3KS51"/>
<dbReference type="GO" id="GO:0016757">
    <property type="term" value="F:glycosyltransferase activity"/>
    <property type="evidence" value="ECO:0007669"/>
    <property type="project" value="InterPro"/>
</dbReference>
<evidence type="ECO:0000313" key="4">
    <source>
        <dbReference type="EMBL" id="PDV96662.1"/>
    </source>
</evidence>
<protein>
    <submittedName>
        <fullName evidence="4">Glycosyl transferase family 1</fullName>
    </submittedName>
</protein>
<comment type="caution">
    <text evidence="4">The sequence shown here is derived from an EMBL/GenBank/DDBJ whole genome shotgun (WGS) entry which is preliminary data.</text>
</comment>
<dbReference type="PANTHER" id="PTHR46401">
    <property type="entry name" value="GLYCOSYLTRANSFERASE WBBK-RELATED"/>
    <property type="match status" value="1"/>
</dbReference>
<keyword evidence="1 4" id="KW-0808">Transferase</keyword>
<gene>
    <name evidence="4" type="ORF">A9Q02_20550</name>
</gene>
<dbReference type="Gene3D" id="3.40.50.2000">
    <property type="entry name" value="Glycogen Phosphorylase B"/>
    <property type="match status" value="2"/>
</dbReference>
<evidence type="ECO:0000259" key="2">
    <source>
        <dbReference type="Pfam" id="PF00534"/>
    </source>
</evidence>
<keyword evidence="5" id="KW-1185">Reference proteome</keyword>
<dbReference type="CDD" id="cd03809">
    <property type="entry name" value="GT4_MtfB-like"/>
    <property type="match status" value="1"/>
</dbReference>
<dbReference type="RefSeq" id="WP_097655237.1">
    <property type="nucleotide sequence ID" value="NZ_LYXE01000185.1"/>
</dbReference>
<reference evidence="4 5" key="1">
    <citation type="submission" date="2016-05" db="EMBL/GenBank/DDBJ databases">
        <authorList>
            <person name="Lavstsen T."/>
            <person name="Jespersen J.S."/>
        </authorList>
    </citation>
    <scope>NUCLEOTIDE SEQUENCE [LARGE SCALE GENOMIC DNA]</scope>
    <source>
        <strain evidence="4 5">B7-9</strain>
    </source>
</reference>
<dbReference type="Pfam" id="PF13439">
    <property type="entry name" value="Glyco_transf_4"/>
    <property type="match status" value="1"/>
</dbReference>
<dbReference type="InterPro" id="IPR028098">
    <property type="entry name" value="Glyco_trans_4-like_N"/>
</dbReference>
<dbReference type="OrthoDB" id="9769555at2"/>
<organism evidence="4 5">
    <name type="scientific">Candidatus Chloroploca asiatica</name>
    <dbReference type="NCBI Taxonomy" id="1506545"/>
    <lineage>
        <taxon>Bacteria</taxon>
        <taxon>Bacillati</taxon>
        <taxon>Chloroflexota</taxon>
        <taxon>Chloroflexia</taxon>
        <taxon>Chloroflexales</taxon>
        <taxon>Chloroflexineae</taxon>
        <taxon>Oscillochloridaceae</taxon>
        <taxon>Candidatus Chloroploca</taxon>
    </lineage>
</organism>
<dbReference type="SUPFAM" id="SSF53756">
    <property type="entry name" value="UDP-Glycosyltransferase/glycogen phosphorylase"/>
    <property type="match status" value="1"/>
</dbReference>
<feature type="domain" description="Glycosyl transferase family 1" evidence="2">
    <location>
        <begin position="206"/>
        <end position="350"/>
    </location>
</feature>